<organism evidence="3 4">
    <name type="scientific">Eleusine coracana subsp. coracana</name>
    <dbReference type="NCBI Taxonomy" id="191504"/>
    <lineage>
        <taxon>Eukaryota</taxon>
        <taxon>Viridiplantae</taxon>
        <taxon>Streptophyta</taxon>
        <taxon>Embryophyta</taxon>
        <taxon>Tracheophyta</taxon>
        <taxon>Spermatophyta</taxon>
        <taxon>Magnoliopsida</taxon>
        <taxon>Liliopsida</taxon>
        <taxon>Poales</taxon>
        <taxon>Poaceae</taxon>
        <taxon>PACMAD clade</taxon>
        <taxon>Chloridoideae</taxon>
        <taxon>Cynodonteae</taxon>
        <taxon>Eleusininae</taxon>
        <taxon>Eleusine</taxon>
    </lineage>
</organism>
<feature type="domain" description="Transport inhibitor response 1" evidence="2">
    <location>
        <begin position="79"/>
        <end position="125"/>
    </location>
</feature>
<evidence type="ECO:0000313" key="3">
    <source>
        <dbReference type="EMBL" id="GJN08355.1"/>
    </source>
</evidence>
<evidence type="ECO:0000259" key="2">
    <source>
        <dbReference type="Pfam" id="PF18791"/>
    </source>
</evidence>
<dbReference type="Gene3D" id="3.80.10.10">
    <property type="entry name" value="Ribonuclease Inhibitor"/>
    <property type="match status" value="1"/>
</dbReference>
<dbReference type="PANTHER" id="PTHR16134:SF43">
    <property type="entry name" value="CORONATINE-INSENSITIVE PROTEIN 1"/>
    <property type="match status" value="1"/>
</dbReference>
<dbReference type="AlphaFoldDB" id="A0AAV5DDN7"/>
<proteinExistence type="predicted"/>
<accession>A0AAV5DDN7</accession>
<dbReference type="InterPro" id="IPR041567">
    <property type="entry name" value="COI1_F-box"/>
</dbReference>
<dbReference type="SUPFAM" id="SSF52047">
    <property type="entry name" value="RNI-like"/>
    <property type="match status" value="1"/>
</dbReference>
<dbReference type="InterPro" id="IPR041101">
    <property type="entry name" value="Transp_inhibit"/>
</dbReference>
<dbReference type="FunFam" id="1.20.1280.50:FF:000034">
    <property type="entry name" value="Coronatine-insensitive protein homolog 2"/>
    <property type="match status" value="1"/>
</dbReference>
<protein>
    <recommendedName>
        <fullName evidence="5">Coronatine-insensitive protein 1</fullName>
    </recommendedName>
</protein>
<dbReference type="EMBL" id="BQKI01000015">
    <property type="protein sequence ID" value="GJN08355.1"/>
    <property type="molecule type" value="Genomic_DNA"/>
</dbReference>
<evidence type="ECO:0000313" key="4">
    <source>
        <dbReference type="Proteomes" id="UP001054889"/>
    </source>
</evidence>
<dbReference type="Pfam" id="PF18791">
    <property type="entry name" value="Transp_inhibit"/>
    <property type="match status" value="1"/>
</dbReference>
<dbReference type="CDD" id="cd22159">
    <property type="entry name" value="F-box_AtTIR1-like"/>
    <property type="match status" value="1"/>
</dbReference>
<dbReference type="Proteomes" id="UP001054889">
    <property type="component" value="Unassembled WGS sequence"/>
</dbReference>
<reference evidence="3" key="2">
    <citation type="submission" date="2021-12" db="EMBL/GenBank/DDBJ databases">
        <title>Resequencing data analysis of finger millet.</title>
        <authorList>
            <person name="Hatakeyama M."/>
            <person name="Aluri S."/>
            <person name="Balachadran M.T."/>
            <person name="Sivarajan S.R."/>
            <person name="Poveda L."/>
            <person name="Shimizu-Inatsugi R."/>
            <person name="Schlapbach R."/>
            <person name="Sreeman S.M."/>
            <person name="Shimizu K.K."/>
        </authorList>
    </citation>
    <scope>NUCLEOTIDE SEQUENCE</scope>
</reference>
<dbReference type="Gene3D" id="1.20.1280.50">
    <property type="match status" value="1"/>
</dbReference>
<keyword evidence="4" id="KW-1185">Reference proteome</keyword>
<dbReference type="PANTHER" id="PTHR16134">
    <property type="entry name" value="F-BOX/TPR REPEAT PROTEIN POF3"/>
    <property type="match status" value="1"/>
</dbReference>
<dbReference type="FunFam" id="3.80.10.10:FF:000124">
    <property type="entry name" value="Coronatine-insensitive protein 1"/>
    <property type="match status" value="1"/>
</dbReference>
<dbReference type="Pfam" id="PF18511">
    <property type="entry name" value="F-box_5"/>
    <property type="match status" value="1"/>
</dbReference>
<name>A0AAV5DDN7_ELECO</name>
<reference evidence="3" key="1">
    <citation type="journal article" date="2018" name="DNA Res.">
        <title>Multiple hybrid de novo genome assembly of finger millet, an orphan allotetraploid crop.</title>
        <authorList>
            <person name="Hatakeyama M."/>
            <person name="Aluri S."/>
            <person name="Balachadran M.T."/>
            <person name="Sivarajan S.R."/>
            <person name="Patrignani A."/>
            <person name="Gruter S."/>
            <person name="Poveda L."/>
            <person name="Shimizu-Inatsugi R."/>
            <person name="Baeten J."/>
            <person name="Francoijs K.J."/>
            <person name="Nataraja K.N."/>
            <person name="Reddy Y.A.N."/>
            <person name="Phadnis S."/>
            <person name="Ravikumar R.L."/>
            <person name="Schlapbach R."/>
            <person name="Sreeman S.M."/>
            <person name="Shimizu K.K."/>
        </authorList>
    </citation>
    <scope>NUCLEOTIDE SEQUENCE</scope>
</reference>
<comment type="caution">
    <text evidence="3">The sequence shown here is derived from an EMBL/GenBank/DDBJ whole genome shotgun (WGS) entry which is preliminary data.</text>
</comment>
<gene>
    <name evidence="3" type="primary">ga26266</name>
    <name evidence="3" type="ORF">PR202_ga26266</name>
</gene>
<dbReference type="InterPro" id="IPR032675">
    <property type="entry name" value="LRR_dom_sf"/>
</dbReference>
<evidence type="ECO:0000259" key="1">
    <source>
        <dbReference type="Pfam" id="PF18511"/>
    </source>
</evidence>
<evidence type="ECO:0008006" key="5">
    <source>
        <dbReference type="Google" id="ProtNLM"/>
    </source>
</evidence>
<feature type="domain" description="COI1 F-box" evidence="1">
    <location>
        <begin position="21"/>
        <end position="60"/>
    </location>
</feature>
<sequence>MDGEGSSEEGERQLGRALSFGIPDTALGLVLGYVEDPWDRDAISLVCRHWCRMDALSRKHVTVAMAYSTTPERLFRRFPCLESLKLKAKPRAAMFNLIPDDWGGSASPWIRQLSATFHFLKALHLRRMKVSDEDITVLVRAKAHMLAALKLDRCSGFSTTSLSLVARSCKKLETLFLEESIIAGKENDEWIRELATNNYVLETLNFFLTELKASPEYLTLLVRNCQRLKTLKISECLMPDLIGLFHASQTLQEFSGGSFDDQRQAVESTNYENYYFPPSLHRLSLLYMGPNEMQILFPYAARLKKLDLQFTFLSTEDHCQIVQRCPNLEVLEVRDVIGDRGLGVVAQTCKKLQRLRVERGDDEHGALEDEQGIVSQVGVMAIAQGCPDLTYWATHVSDITNAALEAIGTHCKNLNDFRLVLLERQANLTELPLDNGVRGLLRGCTKLRRFAFYVRPGVLSDIGLGYIGEFSRSIRYMLLGNVGQSDHGLLQFSQGCPSLQKLELRGCRFTERALAIAALQLKSLRYLWVQGYKASPTGVDLMTMIRPFWNIEFIAPEHDGPCPRGTQQILAYYSLAGRRTDCPPSVIPLYPAF</sequence>